<keyword evidence="1" id="KW-1133">Transmembrane helix</keyword>
<dbReference type="InterPro" id="IPR007165">
    <property type="entry name" value="Phage_holin_4_2"/>
</dbReference>
<gene>
    <name evidence="2" type="ORF">DesyoDRAFT_4800</name>
</gene>
<dbReference type="EMBL" id="CM001441">
    <property type="protein sequence ID" value="EHQ91744.1"/>
    <property type="molecule type" value="Genomic_DNA"/>
</dbReference>
<keyword evidence="1" id="KW-0472">Membrane</keyword>
<dbReference type="PANTHER" id="PTHR37309">
    <property type="entry name" value="SLR0284 PROTEIN"/>
    <property type="match status" value="1"/>
</dbReference>
<proteinExistence type="predicted"/>
<protein>
    <submittedName>
        <fullName evidence="2">Putative membrane protein</fullName>
    </submittedName>
</protein>
<dbReference type="Proteomes" id="UP000005104">
    <property type="component" value="Chromosome"/>
</dbReference>
<dbReference type="PANTHER" id="PTHR37309:SF1">
    <property type="entry name" value="SLR0284 PROTEIN"/>
    <property type="match status" value="1"/>
</dbReference>
<feature type="transmembrane region" description="Helical" evidence="1">
    <location>
        <begin position="59"/>
        <end position="79"/>
    </location>
</feature>
<feature type="transmembrane region" description="Helical" evidence="1">
    <location>
        <begin position="85"/>
        <end position="104"/>
    </location>
</feature>
<accession>H5XZ38</accession>
<organism evidence="2 3">
    <name type="scientific">Desulfosporosinus youngiae DSM 17734</name>
    <dbReference type="NCBI Taxonomy" id="768710"/>
    <lineage>
        <taxon>Bacteria</taxon>
        <taxon>Bacillati</taxon>
        <taxon>Bacillota</taxon>
        <taxon>Clostridia</taxon>
        <taxon>Eubacteriales</taxon>
        <taxon>Desulfitobacteriaceae</taxon>
        <taxon>Desulfosporosinus</taxon>
    </lineage>
</organism>
<evidence type="ECO:0000313" key="2">
    <source>
        <dbReference type="EMBL" id="EHQ91744.1"/>
    </source>
</evidence>
<dbReference type="OrthoDB" id="1701386at2"/>
<dbReference type="Pfam" id="PF04020">
    <property type="entry name" value="Phage_holin_4_2"/>
    <property type="match status" value="1"/>
</dbReference>
<keyword evidence="1" id="KW-0812">Transmembrane</keyword>
<reference evidence="2 3" key="1">
    <citation type="submission" date="2011-11" db="EMBL/GenBank/DDBJ databases">
        <title>The Noncontiguous Finished genome of Desulfosporosinus youngiae DSM 17734.</title>
        <authorList>
            <consortium name="US DOE Joint Genome Institute (JGI-PGF)"/>
            <person name="Lucas S."/>
            <person name="Han J."/>
            <person name="Lapidus A."/>
            <person name="Cheng J.-F."/>
            <person name="Goodwin L."/>
            <person name="Pitluck S."/>
            <person name="Peters L."/>
            <person name="Ovchinnikova G."/>
            <person name="Lu M."/>
            <person name="Land M.L."/>
            <person name="Hauser L."/>
            <person name="Pester M."/>
            <person name="Spring S."/>
            <person name="Ollivier B."/>
            <person name="Rattei T."/>
            <person name="Klenk H.-P."/>
            <person name="Wagner M."/>
            <person name="Loy A."/>
            <person name="Woyke T.J."/>
        </authorList>
    </citation>
    <scope>NUCLEOTIDE SEQUENCE [LARGE SCALE GENOMIC DNA]</scope>
    <source>
        <strain evidence="2 3">DSM 17734</strain>
    </source>
</reference>
<dbReference type="RefSeq" id="WP_007786805.1">
    <property type="nucleotide sequence ID" value="NZ_CM001441.1"/>
</dbReference>
<sequence length="109" mass="11426">MVGMIVRFIVSALVLLLVSWIVPGLRVAGFTGALIAAAVIAIMGYVIERVFGDKITRMGRGTVGFLTAAVVIYFSQFLVPGSISVSIIGALLASLVIGIVDSFVPTTLR</sequence>
<evidence type="ECO:0000313" key="3">
    <source>
        <dbReference type="Proteomes" id="UP000005104"/>
    </source>
</evidence>
<dbReference type="HOGENOM" id="CLU_159834_0_0_9"/>
<keyword evidence="3" id="KW-1185">Reference proteome</keyword>
<dbReference type="AlphaFoldDB" id="H5XZ38"/>
<dbReference type="eggNOG" id="COG1950">
    <property type="taxonomic scope" value="Bacteria"/>
</dbReference>
<evidence type="ECO:0000256" key="1">
    <source>
        <dbReference type="SAM" id="Phobius"/>
    </source>
</evidence>
<feature type="transmembrane region" description="Helical" evidence="1">
    <location>
        <begin position="28"/>
        <end position="47"/>
    </location>
</feature>
<feature type="transmembrane region" description="Helical" evidence="1">
    <location>
        <begin position="5"/>
        <end position="22"/>
    </location>
</feature>
<dbReference type="STRING" id="768710.DesyoDRAFT_4800"/>
<name>H5XZ38_9FIRM</name>